<evidence type="ECO:0000259" key="1">
    <source>
        <dbReference type="Pfam" id="PF12957"/>
    </source>
</evidence>
<organism evidence="2 3">
    <name type="scientific">Actinokineospora guangxiensis</name>
    <dbReference type="NCBI Taxonomy" id="1490288"/>
    <lineage>
        <taxon>Bacteria</taxon>
        <taxon>Bacillati</taxon>
        <taxon>Actinomycetota</taxon>
        <taxon>Actinomycetes</taxon>
        <taxon>Pseudonocardiales</taxon>
        <taxon>Pseudonocardiaceae</taxon>
        <taxon>Actinokineospora</taxon>
    </lineage>
</organism>
<dbReference type="RefSeq" id="WP_378249211.1">
    <property type="nucleotide sequence ID" value="NZ_JBHSKF010000010.1"/>
</dbReference>
<dbReference type="Proteomes" id="UP001596157">
    <property type="component" value="Unassembled WGS sequence"/>
</dbReference>
<sequence length="278" mass="31456">MVTAIVIPTDPKQPIRQQKLNLHDVDAYRQIVGGPLEVVPLGRPESSLYFHEEGKLERLPVNARATALLWVHNSAFRGRDVIAGPAMVLGPVDHMGYEMSAPADLIDLLFRATRLRVEVRVQGEHAWQRNEAVLPDWYEAYRQAIILARAWTLAEEVRVVPELDGQLRDAWFRAGQENRWIRAATDPPFTLASFTGCFSIEELEEQLTAAAWCVGTAFYYRDLCLIQQVDGGDEWLVIRHGVPFESLTVGPLIETGRFTELVRRFLAASKEQCEGLTY</sequence>
<comment type="caution">
    <text evidence="2">The sequence shown here is derived from an EMBL/GenBank/DDBJ whole genome shotgun (WGS) entry which is preliminary data.</text>
</comment>
<feature type="domain" description="DUF3846" evidence="1">
    <location>
        <begin position="6"/>
        <end position="109"/>
    </location>
</feature>
<gene>
    <name evidence="2" type="ORF">ACFPM7_20160</name>
</gene>
<name>A0ABW0ETY8_9PSEU</name>
<proteinExistence type="predicted"/>
<evidence type="ECO:0000313" key="2">
    <source>
        <dbReference type="EMBL" id="MFC5289371.1"/>
    </source>
</evidence>
<evidence type="ECO:0000313" key="3">
    <source>
        <dbReference type="Proteomes" id="UP001596157"/>
    </source>
</evidence>
<keyword evidence="3" id="KW-1185">Reference proteome</keyword>
<accession>A0ABW0ETY8</accession>
<reference evidence="3" key="1">
    <citation type="journal article" date="2019" name="Int. J. Syst. Evol. Microbiol.">
        <title>The Global Catalogue of Microorganisms (GCM) 10K type strain sequencing project: providing services to taxonomists for standard genome sequencing and annotation.</title>
        <authorList>
            <consortium name="The Broad Institute Genomics Platform"/>
            <consortium name="The Broad Institute Genome Sequencing Center for Infectious Disease"/>
            <person name="Wu L."/>
            <person name="Ma J."/>
        </authorList>
    </citation>
    <scope>NUCLEOTIDE SEQUENCE [LARGE SCALE GENOMIC DNA]</scope>
    <source>
        <strain evidence="3">CCUG 59778</strain>
    </source>
</reference>
<dbReference type="EMBL" id="JBHSKF010000010">
    <property type="protein sequence ID" value="MFC5289371.1"/>
    <property type="molecule type" value="Genomic_DNA"/>
</dbReference>
<dbReference type="InterPro" id="IPR024559">
    <property type="entry name" value="DUF3846"/>
</dbReference>
<protein>
    <submittedName>
        <fullName evidence="2">DUF3846 domain-containing protein</fullName>
    </submittedName>
</protein>
<dbReference type="Pfam" id="PF12957">
    <property type="entry name" value="DUF3846"/>
    <property type="match status" value="1"/>
</dbReference>